<feature type="region of interest" description="Disordered" evidence="4">
    <location>
        <begin position="387"/>
        <end position="504"/>
    </location>
</feature>
<feature type="region of interest" description="Disordered" evidence="4">
    <location>
        <begin position="522"/>
        <end position="543"/>
    </location>
</feature>
<dbReference type="GO" id="GO:0042073">
    <property type="term" value="P:intraciliary transport"/>
    <property type="evidence" value="ECO:0007669"/>
    <property type="project" value="TreeGrafter"/>
</dbReference>
<feature type="compositionally biased region" description="Polar residues" evidence="4">
    <location>
        <begin position="35"/>
        <end position="55"/>
    </location>
</feature>
<proteinExistence type="inferred from homology"/>
<dbReference type="WBParaSite" id="PSAMB.scaffold2193size24700.g16809.t1">
    <property type="protein sequence ID" value="PSAMB.scaffold2193size24700.g16809.t1"/>
    <property type="gene ID" value="PSAMB.scaffold2193size24700.g16809"/>
</dbReference>
<evidence type="ECO:0000259" key="5">
    <source>
        <dbReference type="Pfam" id="PF15619"/>
    </source>
</evidence>
<organism evidence="6 7">
    <name type="scientific">Plectus sambesii</name>
    <dbReference type="NCBI Taxonomy" id="2011161"/>
    <lineage>
        <taxon>Eukaryota</taxon>
        <taxon>Metazoa</taxon>
        <taxon>Ecdysozoa</taxon>
        <taxon>Nematoda</taxon>
        <taxon>Chromadorea</taxon>
        <taxon>Plectida</taxon>
        <taxon>Plectina</taxon>
        <taxon>Plectoidea</taxon>
        <taxon>Plectidae</taxon>
        <taxon>Plectus</taxon>
    </lineage>
</organism>
<dbReference type="AlphaFoldDB" id="A0A914VNG9"/>
<dbReference type="InterPro" id="IPR028933">
    <property type="entry name" value="Lebercilin_dom"/>
</dbReference>
<feature type="compositionally biased region" description="Polar residues" evidence="4">
    <location>
        <begin position="435"/>
        <end position="445"/>
    </location>
</feature>
<evidence type="ECO:0000256" key="2">
    <source>
        <dbReference type="ARBA" id="ARBA00023054"/>
    </source>
</evidence>
<feature type="compositionally biased region" description="Polar residues" evidence="4">
    <location>
        <begin position="523"/>
        <end position="532"/>
    </location>
</feature>
<feature type="region of interest" description="Disordered" evidence="4">
    <location>
        <begin position="617"/>
        <end position="648"/>
    </location>
</feature>
<dbReference type="PANTHER" id="PTHR16650:SF6">
    <property type="entry name" value="GH21622P"/>
    <property type="match status" value="1"/>
</dbReference>
<feature type="compositionally biased region" description="Polar residues" evidence="4">
    <location>
        <begin position="620"/>
        <end position="639"/>
    </location>
</feature>
<feature type="region of interest" description="Disordered" evidence="4">
    <location>
        <begin position="156"/>
        <end position="184"/>
    </location>
</feature>
<evidence type="ECO:0000256" key="4">
    <source>
        <dbReference type="SAM" id="MobiDB-lite"/>
    </source>
</evidence>
<dbReference type="Pfam" id="PF15619">
    <property type="entry name" value="Lebercilin"/>
    <property type="match status" value="1"/>
</dbReference>
<feature type="coiled-coil region" evidence="3">
    <location>
        <begin position="260"/>
        <end position="287"/>
    </location>
</feature>
<keyword evidence="2 3" id="KW-0175">Coiled coil</keyword>
<protein>
    <submittedName>
        <fullName evidence="7">Lebercilin domain-containing protein</fullName>
    </submittedName>
</protein>
<evidence type="ECO:0000256" key="1">
    <source>
        <dbReference type="ARBA" id="ARBA00010229"/>
    </source>
</evidence>
<dbReference type="InterPro" id="IPR026188">
    <property type="entry name" value="Lebercilin-like"/>
</dbReference>
<evidence type="ECO:0000313" key="7">
    <source>
        <dbReference type="WBParaSite" id="PSAMB.scaffold2193size24700.g16809.t1"/>
    </source>
</evidence>
<feature type="domain" description="Lebercilin" evidence="5">
    <location>
        <begin position="205"/>
        <end position="387"/>
    </location>
</feature>
<sequence length="718" mass="79426">MSDDDFWGHPIKRTTTTEAVTIDGVADGRPKEATETSASIEQQHPSSAAASTNISVGHRSHASSSADDDDDDSSSSDPFYSEDSAESESMWVNEAAQSDSHSTSSDEQTQEELRFTPYTSPTGPYPLIVNTRRQTPSLAKRTVDRYVVKDAATKKAVRKVTNDNSKPSRRQRPQLSVDVGAASKSATTVTTLLSTARPARVTRSARSSSLADQVHYLEHKLREALTVNRTLESIQKRQDAALARREKQRLTLGNDGPPLADRHLEEVRVLREKVRLQRQKLNDQERLLYKRNAEMLRVNNKAKQLETALKERDASSDKALRKSLPPTAAVRADLEEKNKRVQKLQRQVELLEKNHRHALGIETARHKETQRRLIELEEELSRVRKQRSSLFHKRPSANEPQSTAMVTDAGAEARRTQRRSESQSKGKPAKKETINSRAIQPTDLSPSEPAVSPKPATVKSKALVTNPRKKARSRSVSKRSASVTDEAQSVQDDSSSSDAPTPHPVVVKASELNAKLHLDLTKSQKAVSSSSLALPKPATGSDNAIVDSMTYRRDSVNRERTFALPKDYAPLKVSQSASMTSKRMNVTEGRHNSLPQQSITTVSSKMLESDPFAGLKPTRVTRNATQNSSKSQPTQTGRRNSLFDELFGPKRQTQSAELRLKILSDFKDEDLFPELKQKKGASNATATRGSAGLFPWEIHSDAAGVPASVKSYDIAQFS</sequence>
<feature type="compositionally biased region" description="Polar residues" evidence="4">
    <location>
        <begin position="95"/>
        <end position="107"/>
    </location>
</feature>
<evidence type="ECO:0000256" key="3">
    <source>
        <dbReference type="SAM" id="Coils"/>
    </source>
</evidence>
<feature type="compositionally biased region" description="Basic and acidic residues" evidence="4">
    <location>
        <begin position="411"/>
        <end position="434"/>
    </location>
</feature>
<reference evidence="7" key="1">
    <citation type="submission" date="2022-11" db="UniProtKB">
        <authorList>
            <consortium name="WormBaseParasite"/>
        </authorList>
    </citation>
    <scope>IDENTIFICATION</scope>
</reference>
<keyword evidence="6" id="KW-1185">Reference proteome</keyword>
<dbReference type="PANTHER" id="PTHR16650">
    <property type="entry name" value="C21ORF13-RELATED"/>
    <property type="match status" value="1"/>
</dbReference>
<dbReference type="Proteomes" id="UP000887566">
    <property type="component" value="Unplaced"/>
</dbReference>
<comment type="similarity">
    <text evidence="1">Belongs to the LCA5 family.</text>
</comment>
<accession>A0A914VNG9</accession>
<name>A0A914VNG9_9BILA</name>
<evidence type="ECO:0000313" key="6">
    <source>
        <dbReference type="Proteomes" id="UP000887566"/>
    </source>
</evidence>
<feature type="compositionally biased region" description="Basic residues" evidence="4">
    <location>
        <begin position="467"/>
        <end position="477"/>
    </location>
</feature>
<feature type="region of interest" description="Disordered" evidence="4">
    <location>
        <begin position="1"/>
        <end position="133"/>
    </location>
</feature>
<dbReference type="GO" id="GO:0005930">
    <property type="term" value="C:axoneme"/>
    <property type="evidence" value="ECO:0007669"/>
    <property type="project" value="TreeGrafter"/>
</dbReference>